<keyword evidence="5" id="KW-0460">Magnesium</keyword>
<dbReference type="OrthoDB" id="289856at2759"/>
<organism evidence="9">
    <name type="scientific">Cryptosporidium canis</name>
    <dbReference type="NCBI Taxonomy" id="195482"/>
    <lineage>
        <taxon>Eukaryota</taxon>
        <taxon>Sar</taxon>
        <taxon>Alveolata</taxon>
        <taxon>Apicomplexa</taxon>
        <taxon>Conoidasida</taxon>
        <taxon>Coccidia</taxon>
        <taxon>Eucoccidiorida</taxon>
        <taxon>Eimeriorina</taxon>
        <taxon>Cryptosporidiidae</taxon>
        <taxon>Cryptosporidium</taxon>
    </lineage>
</organism>
<feature type="domain" description="P-type ATPase A" evidence="8">
    <location>
        <begin position="331"/>
        <end position="404"/>
    </location>
</feature>
<protein>
    <recommendedName>
        <fullName evidence="8">P-type ATPase A domain-containing protein</fullName>
    </recommendedName>
</protein>
<evidence type="ECO:0000256" key="1">
    <source>
        <dbReference type="ARBA" id="ARBA00004141"/>
    </source>
</evidence>
<dbReference type="GO" id="GO:0016020">
    <property type="term" value="C:membrane"/>
    <property type="evidence" value="ECO:0007669"/>
    <property type="project" value="UniProtKB-SubCell"/>
</dbReference>
<dbReference type="GO" id="GO:0005524">
    <property type="term" value="F:ATP binding"/>
    <property type="evidence" value="ECO:0007669"/>
    <property type="project" value="UniProtKB-KW"/>
</dbReference>
<dbReference type="Pfam" id="PF00122">
    <property type="entry name" value="E1-E2_ATPase"/>
    <property type="match status" value="1"/>
</dbReference>
<keyword evidence="7" id="KW-1133">Transmembrane helix</keyword>
<reference evidence="9" key="1">
    <citation type="submission" date="2022-10" db="EMBL/GenBank/DDBJ databases">
        <title>Adaptive evolution leads to modifications in subtelomeric GC content in a zoonotic Cryptosporidium species.</title>
        <authorList>
            <person name="Li J."/>
            <person name="Feng Y."/>
            <person name="Xiao L."/>
        </authorList>
    </citation>
    <scope>NUCLEOTIDE SEQUENCE</scope>
    <source>
        <strain evidence="9">33844</strain>
    </source>
</reference>
<feature type="transmembrane region" description="Helical" evidence="7">
    <location>
        <begin position="112"/>
        <end position="132"/>
    </location>
</feature>
<dbReference type="GO" id="GO:0140358">
    <property type="term" value="F:P-type transmembrane transporter activity"/>
    <property type="evidence" value="ECO:0007669"/>
    <property type="project" value="InterPro"/>
</dbReference>
<dbReference type="AlphaFoldDB" id="A0A9D5HV17"/>
<evidence type="ECO:0000256" key="3">
    <source>
        <dbReference type="ARBA" id="ARBA00022741"/>
    </source>
</evidence>
<dbReference type="InterPro" id="IPR059000">
    <property type="entry name" value="ATPase_P-type_domA"/>
</dbReference>
<dbReference type="SUPFAM" id="SSF81653">
    <property type="entry name" value="Calcium ATPase, transduction domain A"/>
    <property type="match status" value="1"/>
</dbReference>
<evidence type="ECO:0000259" key="8">
    <source>
        <dbReference type="Pfam" id="PF00122"/>
    </source>
</evidence>
<evidence type="ECO:0000256" key="2">
    <source>
        <dbReference type="ARBA" id="ARBA00022723"/>
    </source>
</evidence>
<keyword evidence="7" id="KW-0472">Membrane</keyword>
<feature type="transmembrane region" description="Helical" evidence="7">
    <location>
        <begin position="72"/>
        <end position="92"/>
    </location>
</feature>
<evidence type="ECO:0000256" key="5">
    <source>
        <dbReference type="ARBA" id="ARBA00022842"/>
    </source>
</evidence>
<evidence type="ECO:0000256" key="6">
    <source>
        <dbReference type="ARBA" id="ARBA00022967"/>
    </source>
</evidence>
<dbReference type="InterPro" id="IPR006544">
    <property type="entry name" value="P-type_TPase_V"/>
</dbReference>
<dbReference type="GO" id="GO:0046872">
    <property type="term" value="F:metal ion binding"/>
    <property type="evidence" value="ECO:0007669"/>
    <property type="project" value="UniProtKB-KW"/>
</dbReference>
<name>A0A9D5HV17_9CRYT</name>
<dbReference type="Proteomes" id="UP001067231">
    <property type="component" value="Unassembled WGS sequence"/>
</dbReference>
<accession>A0A9D5HV17</accession>
<comment type="subcellular location">
    <subcellularLocation>
        <location evidence="1">Membrane</location>
        <topology evidence="1">Multi-pass membrane protein</topology>
    </subcellularLocation>
</comment>
<dbReference type="EMBL" id="JAPCXC010000064">
    <property type="protein sequence ID" value="KAJ1607053.1"/>
    <property type="molecule type" value="Genomic_DNA"/>
</dbReference>
<gene>
    <name evidence="9" type="ORF">OJ253_2518</name>
</gene>
<dbReference type="GO" id="GO:0019829">
    <property type="term" value="F:ATPase-coupled monoatomic cation transmembrane transporter activity"/>
    <property type="evidence" value="ECO:0007669"/>
    <property type="project" value="TreeGrafter"/>
</dbReference>
<evidence type="ECO:0000256" key="7">
    <source>
        <dbReference type="SAM" id="Phobius"/>
    </source>
</evidence>
<feature type="transmembrane region" description="Helical" evidence="7">
    <location>
        <begin position="16"/>
        <end position="36"/>
    </location>
</feature>
<keyword evidence="6" id="KW-1278">Translocase</keyword>
<keyword evidence="7" id="KW-0812">Transmembrane</keyword>
<dbReference type="PANTHER" id="PTHR45630:SF11">
    <property type="entry name" value="CATION-TRANSPORTING P-TYPE ATPASE N-TERMINAL DOMAIN-CONTAINING PROTEIN"/>
    <property type="match status" value="1"/>
</dbReference>
<dbReference type="InterPro" id="IPR008250">
    <property type="entry name" value="ATPase_P-typ_transduc_dom_A_sf"/>
</dbReference>
<evidence type="ECO:0000256" key="4">
    <source>
        <dbReference type="ARBA" id="ARBA00022840"/>
    </source>
</evidence>
<proteinExistence type="predicted"/>
<dbReference type="Gene3D" id="2.70.150.10">
    <property type="entry name" value="Calcium-transporting ATPase, cytoplasmic transduction domain A"/>
    <property type="match status" value="1"/>
</dbReference>
<keyword evidence="4" id="KW-0067">ATP-binding</keyword>
<evidence type="ECO:0000313" key="9">
    <source>
        <dbReference type="EMBL" id="KAJ1607053.1"/>
    </source>
</evidence>
<sequence length="547" mass="61394">MAWCEPSHTIIGLDFAYGYLKFVAAYFASLIVWGLYRHHYNLKFEVKESLPASAREALIGFRDCVIGTSLRYTYLGLILLSQIFLCVVVWNVVCATSAEVQPYWTTRAKTYIIFYVSGLAMCLILHFLDPLFETFFYLRDSLDQCCYVQSNKRQGLLEVIKSVWGLAMQKEAPDIQSEADVPALPLLKVQKKADSTRFICHNQVTYTYLESESDFVCCDQSTVYELLGKEGLLRNGLSSEDVKNLSNLIGKNTIDLEVPGILQAFGKELLHPVNILRLGSLWQGIFLRFYIWSVLWAVMILFTTFKTLKVIILNQENIKKALENYIGRPISVLRDGAKTRIPSHELVPGDIMFLSQDLTAPCDIYVVSGCAVVNESFITGESNPIMKVQIDRNLFSGISVVNKSWSRAEPELSNHAGSTLDSISLDHLEASSKDLKGISADDLCAAQDGMPKQKPILMGTKIISSLSYDDSSKLAMGIPALCVKCQVYQEPQDALVHHALVRDCCYTLPKPTAWVEHWVILLRRWDVHSAASSVGAHMHPVLAKQER</sequence>
<comment type="caution">
    <text evidence="9">The sequence shown here is derived from an EMBL/GenBank/DDBJ whole genome shotgun (WGS) entry which is preliminary data.</text>
</comment>
<feature type="transmembrane region" description="Helical" evidence="7">
    <location>
        <begin position="285"/>
        <end position="305"/>
    </location>
</feature>
<keyword evidence="3" id="KW-0547">Nucleotide-binding</keyword>
<dbReference type="PANTHER" id="PTHR45630">
    <property type="entry name" value="CATION-TRANSPORTING ATPASE-RELATED"/>
    <property type="match status" value="1"/>
</dbReference>
<keyword evidence="2" id="KW-0479">Metal-binding</keyword>